<organism evidence="3 4">
    <name type="scientific">Pseudomonas savastanoi</name>
    <name type="common">Pseudomonas syringae pv. savastanoi</name>
    <dbReference type="NCBI Taxonomy" id="29438"/>
    <lineage>
        <taxon>Bacteria</taxon>
        <taxon>Pseudomonadati</taxon>
        <taxon>Pseudomonadota</taxon>
        <taxon>Gammaproteobacteria</taxon>
        <taxon>Pseudomonadales</taxon>
        <taxon>Pseudomonadaceae</taxon>
        <taxon>Pseudomonas</taxon>
    </lineage>
</organism>
<dbReference type="EMBL" id="RBUO01000329">
    <property type="protein sequence ID" value="RMV13891.1"/>
    <property type="molecule type" value="Genomic_DNA"/>
</dbReference>
<dbReference type="Gene3D" id="1.10.287.950">
    <property type="entry name" value="Methyl-accepting chemotaxis protein"/>
    <property type="match status" value="1"/>
</dbReference>
<dbReference type="Proteomes" id="UP000272241">
    <property type="component" value="Unassembled WGS sequence"/>
</dbReference>
<evidence type="ECO:0000256" key="2">
    <source>
        <dbReference type="ARBA" id="ARBA00029447"/>
    </source>
</evidence>
<proteinExistence type="inferred from homology"/>
<evidence type="ECO:0000313" key="3">
    <source>
        <dbReference type="EMBL" id="RMV13891.1"/>
    </source>
</evidence>
<accession>A0A3M6A3R3</accession>
<protein>
    <submittedName>
        <fullName evidence="3">Methyl-accepting chemotaxis protein</fullName>
    </submittedName>
</protein>
<dbReference type="PANTHER" id="PTHR32089">
    <property type="entry name" value="METHYL-ACCEPTING CHEMOTAXIS PROTEIN MCPB"/>
    <property type="match status" value="1"/>
</dbReference>
<dbReference type="AlphaFoldDB" id="A0A3M6A3R3"/>
<name>A0A3M6A3R3_PSESS</name>
<dbReference type="SUPFAM" id="SSF58104">
    <property type="entry name" value="Methyl-accepting chemotaxis protein (MCP) signaling domain"/>
    <property type="match status" value="1"/>
</dbReference>
<dbReference type="PANTHER" id="PTHR32089:SF120">
    <property type="entry name" value="METHYL-ACCEPTING CHEMOTAXIS PROTEIN TLPQ"/>
    <property type="match status" value="1"/>
</dbReference>
<comment type="caution">
    <text evidence="3">The sequence shown here is derived from an EMBL/GenBank/DDBJ whole genome shotgun (WGS) entry which is preliminary data.</text>
</comment>
<evidence type="ECO:0000313" key="4">
    <source>
        <dbReference type="Proteomes" id="UP000272241"/>
    </source>
</evidence>
<gene>
    <name evidence="3" type="ORF">ALP15_01655</name>
</gene>
<keyword evidence="1" id="KW-0145">Chemotaxis</keyword>
<evidence type="ECO:0000256" key="1">
    <source>
        <dbReference type="ARBA" id="ARBA00022500"/>
    </source>
</evidence>
<dbReference type="GO" id="GO:0006935">
    <property type="term" value="P:chemotaxis"/>
    <property type="evidence" value="ECO:0007669"/>
    <property type="project" value="UniProtKB-KW"/>
</dbReference>
<comment type="similarity">
    <text evidence="2">Belongs to the methyl-accepting chemotaxis (MCP) protein family.</text>
</comment>
<sequence length="100" mass="10869">MIGESLSREQAHRTKAQAELANAALASIANSVMIIDDRNLVIASACEEQTQVAREVDNNLVRIRDLAAQSAARADKTTSASQLLAELANGLNERLRHFQL</sequence>
<reference evidence="3 4" key="1">
    <citation type="submission" date="2018-08" db="EMBL/GenBank/DDBJ databases">
        <title>Recombination of ecologically and evolutionarily significant loci maintains genetic cohesion in the Pseudomonas syringae species complex.</title>
        <authorList>
            <person name="Dillon M."/>
            <person name="Thakur S."/>
            <person name="Almeida R.N.D."/>
            <person name="Weir B.S."/>
            <person name="Guttman D.S."/>
        </authorList>
    </citation>
    <scope>NUCLEOTIDE SEQUENCE [LARGE SCALE GENOMIC DNA]</scope>
    <source>
        <strain evidence="3 4">ICMP 11895</strain>
    </source>
</reference>